<feature type="compositionally biased region" description="Basic residues" evidence="1">
    <location>
        <begin position="72"/>
        <end position="81"/>
    </location>
</feature>
<evidence type="ECO:0000313" key="2">
    <source>
        <dbReference type="Proteomes" id="UP001515500"/>
    </source>
</evidence>
<dbReference type="GeneID" id="120263725"/>
<protein>
    <submittedName>
        <fullName evidence="3 4">Uncharacterized protein LOC120263725</fullName>
    </submittedName>
</protein>
<gene>
    <name evidence="3 4 5 6" type="primary">LOC120263725</name>
</gene>
<dbReference type="AlphaFoldDB" id="A0AB40BJQ5"/>
<evidence type="ECO:0000313" key="3">
    <source>
        <dbReference type="RefSeq" id="XP_039127633.1"/>
    </source>
</evidence>
<feature type="region of interest" description="Disordered" evidence="1">
    <location>
        <begin position="57"/>
        <end position="81"/>
    </location>
</feature>
<organism evidence="2 5">
    <name type="scientific">Dioscorea cayennensis subsp. rotundata</name>
    <name type="common">White Guinea yam</name>
    <name type="synonym">Dioscorea rotundata</name>
    <dbReference type="NCBI Taxonomy" id="55577"/>
    <lineage>
        <taxon>Eukaryota</taxon>
        <taxon>Viridiplantae</taxon>
        <taxon>Streptophyta</taxon>
        <taxon>Embryophyta</taxon>
        <taxon>Tracheophyta</taxon>
        <taxon>Spermatophyta</taxon>
        <taxon>Magnoliopsida</taxon>
        <taxon>Liliopsida</taxon>
        <taxon>Dioscoreales</taxon>
        <taxon>Dioscoreaceae</taxon>
        <taxon>Dioscorea</taxon>
    </lineage>
</organism>
<dbReference type="RefSeq" id="XP_039127634.1">
    <property type="nucleotide sequence ID" value="XM_039271700.1"/>
</dbReference>
<dbReference type="RefSeq" id="XP_039127635.1">
    <property type="nucleotide sequence ID" value="XM_039271701.1"/>
</dbReference>
<dbReference type="RefSeq" id="XP_039127636.1">
    <property type="nucleotide sequence ID" value="XM_039271702.1"/>
</dbReference>
<keyword evidence="2" id="KW-1185">Reference proteome</keyword>
<evidence type="ECO:0000256" key="1">
    <source>
        <dbReference type="SAM" id="MobiDB-lite"/>
    </source>
</evidence>
<dbReference type="Proteomes" id="UP001515500">
    <property type="component" value="Chromosome 6"/>
</dbReference>
<dbReference type="RefSeq" id="XP_039127633.1">
    <property type="nucleotide sequence ID" value="XM_039271699.1"/>
</dbReference>
<dbReference type="PANTHER" id="PTHR35488">
    <property type="entry name" value="OS05G0358900 PROTEIN-RELATED"/>
    <property type="match status" value="1"/>
</dbReference>
<evidence type="ECO:0000313" key="6">
    <source>
        <dbReference type="RefSeq" id="XP_039127636.1"/>
    </source>
</evidence>
<evidence type="ECO:0000313" key="4">
    <source>
        <dbReference type="RefSeq" id="XP_039127634.1"/>
    </source>
</evidence>
<dbReference type="PANTHER" id="PTHR35488:SF2">
    <property type="entry name" value="OS05G0358900 PROTEIN"/>
    <property type="match status" value="1"/>
</dbReference>
<accession>A0AB40BJQ5</accession>
<reference evidence="3 4" key="1">
    <citation type="submission" date="2025-04" db="UniProtKB">
        <authorList>
            <consortium name="RefSeq"/>
        </authorList>
    </citation>
    <scope>IDENTIFICATION</scope>
</reference>
<proteinExistence type="predicted"/>
<name>A0AB40BJQ5_DIOCR</name>
<sequence length="167" mass="19454">MSMNKRSVFAMAERHHYSDYGFDPQLGFFQILEEAMERGNKLGLQSPDAFQFKLQKPMTTAEEEEQEDWPGAKKKKKKKKKKFGWWNWGLPSPLLFWKKNNGKHNKKNNDNYEKRIPYYCSSSPSYFRSAMSGPLQMESSAPACKPRCNRSCSGPLGQRHHKQSLVQ</sequence>
<evidence type="ECO:0000313" key="5">
    <source>
        <dbReference type="RefSeq" id="XP_039127635.1"/>
    </source>
</evidence>